<evidence type="ECO:0000256" key="1">
    <source>
        <dbReference type="SAM" id="Phobius"/>
    </source>
</evidence>
<evidence type="ECO:0000313" key="2">
    <source>
        <dbReference type="EMBL" id="KAF2093733.1"/>
    </source>
</evidence>
<name>A0A9P4M1M6_9PEZI</name>
<evidence type="ECO:0008006" key="4">
    <source>
        <dbReference type="Google" id="ProtNLM"/>
    </source>
</evidence>
<dbReference type="GO" id="GO:0043332">
    <property type="term" value="C:mating projection tip"/>
    <property type="evidence" value="ECO:0007669"/>
    <property type="project" value="TreeGrafter"/>
</dbReference>
<gene>
    <name evidence="2" type="ORF">NA57DRAFT_16036</name>
</gene>
<feature type="non-terminal residue" evidence="2">
    <location>
        <position position="1"/>
    </location>
</feature>
<keyword evidence="1" id="KW-0812">Transmembrane</keyword>
<keyword evidence="1" id="KW-1133">Transmembrane helix</keyword>
<keyword evidence="1" id="KW-0472">Membrane</keyword>
<feature type="transmembrane region" description="Helical" evidence="1">
    <location>
        <begin position="151"/>
        <end position="172"/>
    </location>
</feature>
<accession>A0A9P4M1M6</accession>
<dbReference type="EMBL" id="ML978137">
    <property type="protein sequence ID" value="KAF2093733.1"/>
    <property type="molecule type" value="Genomic_DNA"/>
</dbReference>
<comment type="caution">
    <text evidence="2">The sequence shown here is derived from an EMBL/GenBank/DDBJ whole genome shotgun (WGS) entry which is preliminary data.</text>
</comment>
<proteinExistence type="predicted"/>
<dbReference type="Proteomes" id="UP000799772">
    <property type="component" value="Unassembled WGS sequence"/>
</dbReference>
<reference evidence="2" key="1">
    <citation type="journal article" date="2020" name="Stud. Mycol.">
        <title>101 Dothideomycetes genomes: a test case for predicting lifestyles and emergence of pathogens.</title>
        <authorList>
            <person name="Haridas S."/>
            <person name="Albert R."/>
            <person name="Binder M."/>
            <person name="Bloem J."/>
            <person name="Labutti K."/>
            <person name="Salamov A."/>
            <person name="Andreopoulos B."/>
            <person name="Baker S."/>
            <person name="Barry K."/>
            <person name="Bills G."/>
            <person name="Bluhm B."/>
            <person name="Cannon C."/>
            <person name="Castanera R."/>
            <person name="Culley D."/>
            <person name="Daum C."/>
            <person name="Ezra D."/>
            <person name="Gonzalez J."/>
            <person name="Henrissat B."/>
            <person name="Kuo A."/>
            <person name="Liang C."/>
            <person name="Lipzen A."/>
            <person name="Lutzoni F."/>
            <person name="Magnuson J."/>
            <person name="Mondo S."/>
            <person name="Nolan M."/>
            <person name="Ohm R."/>
            <person name="Pangilinan J."/>
            <person name="Park H.-J."/>
            <person name="Ramirez L."/>
            <person name="Alfaro M."/>
            <person name="Sun H."/>
            <person name="Tritt A."/>
            <person name="Yoshinaga Y."/>
            <person name="Zwiers L.-H."/>
            <person name="Turgeon B."/>
            <person name="Goodwin S."/>
            <person name="Spatafora J."/>
            <person name="Crous P."/>
            <person name="Grigoriev I."/>
        </authorList>
    </citation>
    <scope>NUCLEOTIDE SEQUENCE</scope>
    <source>
        <strain evidence="2">CBS 133067</strain>
    </source>
</reference>
<feature type="transmembrane region" description="Helical" evidence="1">
    <location>
        <begin position="202"/>
        <end position="225"/>
    </location>
</feature>
<feature type="transmembrane region" description="Helical" evidence="1">
    <location>
        <begin position="108"/>
        <end position="130"/>
    </location>
</feature>
<evidence type="ECO:0000313" key="3">
    <source>
        <dbReference type="Proteomes" id="UP000799772"/>
    </source>
</evidence>
<dbReference type="OrthoDB" id="3550957at2759"/>
<dbReference type="PANTHER" id="PTHR28092:SF1">
    <property type="entry name" value="FACTOR-INDUCED GENE 1 PROTEIN"/>
    <property type="match status" value="1"/>
</dbReference>
<dbReference type="InterPro" id="IPR033481">
    <property type="entry name" value="Dni1/Fig1"/>
</dbReference>
<dbReference type="PANTHER" id="PTHR28092">
    <property type="entry name" value="FACTOR-INDUCED GENE 1 PROTEIN"/>
    <property type="match status" value="1"/>
</dbReference>
<keyword evidence="3" id="KW-1185">Reference proteome</keyword>
<organism evidence="2 3">
    <name type="scientific">Rhizodiscina lignyota</name>
    <dbReference type="NCBI Taxonomy" id="1504668"/>
    <lineage>
        <taxon>Eukaryota</taxon>
        <taxon>Fungi</taxon>
        <taxon>Dikarya</taxon>
        <taxon>Ascomycota</taxon>
        <taxon>Pezizomycotina</taxon>
        <taxon>Dothideomycetes</taxon>
        <taxon>Pleosporomycetidae</taxon>
        <taxon>Aulographales</taxon>
        <taxon>Rhizodiscinaceae</taxon>
        <taxon>Rhizodiscina</taxon>
    </lineage>
</organism>
<protein>
    <recommendedName>
        <fullName evidence="4">Membrane fusion mating protein FIG1</fullName>
    </recommendedName>
</protein>
<feature type="non-terminal residue" evidence="2">
    <location>
        <position position="230"/>
    </location>
</feature>
<dbReference type="AlphaFoldDB" id="A0A9P4M1M6"/>
<dbReference type="GO" id="GO:0016020">
    <property type="term" value="C:membrane"/>
    <property type="evidence" value="ECO:0007669"/>
    <property type="project" value="InterPro"/>
</dbReference>
<dbReference type="Pfam" id="PF12351">
    <property type="entry name" value="Fig1"/>
    <property type="match status" value="1"/>
</dbReference>
<sequence length="230" mass="24491">LLLSGCSSSSAFGRNVYVSSFKYARGSNDGSPFGVWENITSLVSSAAATAHFEVRANYFSICASSGAEWTCASTFKRLSRNVLDPDADPLGLAQIASRYREDVLFPGLAIGSIALSFLVILGFCLFPSWHDEYDEWTGSEIEVKPFPSRRLVAACFIITSLSCVFALLSAMWQHTSAATVTTLAEVSAYGNAKASVGAAAAAFAWMSFGFLGVAAMGILLMIASIQTLDK</sequence>
<dbReference type="GO" id="GO:0000747">
    <property type="term" value="P:conjugation with cellular fusion"/>
    <property type="evidence" value="ECO:0007669"/>
    <property type="project" value="TreeGrafter"/>
</dbReference>